<gene>
    <name evidence="2" type="ORF">IW245_003479</name>
</gene>
<keyword evidence="1" id="KW-0812">Transmembrane</keyword>
<dbReference type="EMBL" id="JADOUF010000001">
    <property type="protein sequence ID" value="MBG6137285.1"/>
    <property type="molecule type" value="Genomic_DNA"/>
</dbReference>
<protein>
    <submittedName>
        <fullName evidence="2">Uncharacterized protein</fullName>
    </submittedName>
</protein>
<keyword evidence="3" id="KW-1185">Reference proteome</keyword>
<name>A0A8J7GIM8_9ACTN</name>
<keyword evidence="1" id="KW-0472">Membrane</keyword>
<dbReference type="AlphaFoldDB" id="A0A8J7GIM8"/>
<feature type="transmembrane region" description="Helical" evidence="1">
    <location>
        <begin position="6"/>
        <end position="23"/>
    </location>
</feature>
<sequence>MSAPVYFATIGLFLGTILAIFAMRYRAVTSSARAAQAASLDVAAVQASLDDIAARLGTIEKTLKEIE</sequence>
<keyword evidence="1" id="KW-1133">Transmembrane helix</keyword>
<proteinExistence type="predicted"/>
<evidence type="ECO:0000313" key="3">
    <source>
        <dbReference type="Proteomes" id="UP000622552"/>
    </source>
</evidence>
<accession>A0A8J7GIM8</accession>
<evidence type="ECO:0000313" key="2">
    <source>
        <dbReference type="EMBL" id="MBG6137285.1"/>
    </source>
</evidence>
<evidence type="ECO:0000256" key="1">
    <source>
        <dbReference type="SAM" id="Phobius"/>
    </source>
</evidence>
<dbReference type="RefSeq" id="WP_197004166.1">
    <property type="nucleotide sequence ID" value="NZ_BONS01000020.1"/>
</dbReference>
<comment type="caution">
    <text evidence="2">The sequence shown here is derived from an EMBL/GenBank/DDBJ whole genome shotgun (WGS) entry which is preliminary data.</text>
</comment>
<dbReference type="Proteomes" id="UP000622552">
    <property type="component" value="Unassembled WGS sequence"/>
</dbReference>
<organism evidence="2 3">
    <name type="scientific">Longispora fulva</name>
    <dbReference type="NCBI Taxonomy" id="619741"/>
    <lineage>
        <taxon>Bacteria</taxon>
        <taxon>Bacillati</taxon>
        <taxon>Actinomycetota</taxon>
        <taxon>Actinomycetes</taxon>
        <taxon>Micromonosporales</taxon>
        <taxon>Micromonosporaceae</taxon>
        <taxon>Longispora</taxon>
    </lineage>
</organism>
<reference evidence="2" key="1">
    <citation type="submission" date="2020-11" db="EMBL/GenBank/DDBJ databases">
        <title>Sequencing the genomes of 1000 actinobacteria strains.</title>
        <authorList>
            <person name="Klenk H.-P."/>
        </authorList>
    </citation>
    <scope>NUCLEOTIDE SEQUENCE</scope>
    <source>
        <strain evidence="2">DSM 45356</strain>
    </source>
</reference>